<keyword evidence="3" id="KW-1185">Reference proteome</keyword>
<feature type="compositionally biased region" description="Basic and acidic residues" evidence="1">
    <location>
        <begin position="70"/>
        <end position="80"/>
    </location>
</feature>
<evidence type="ECO:0000256" key="1">
    <source>
        <dbReference type="SAM" id="MobiDB-lite"/>
    </source>
</evidence>
<organism evidence="2 3">
    <name type="scientific">Tegillarca granosa</name>
    <name type="common">Malaysian cockle</name>
    <name type="synonym">Anadara granosa</name>
    <dbReference type="NCBI Taxonomy" id="220873"/>
    <lineage>
        <taxon>Eukaryota</taxon>
        <taxon>Metazoa</taxon>
        <taxon>Spiralia</taxon>
        <taxon>Lophotrochozoa</taxon>
        <taxon>Mollusca</taxon>
        <taxon>Bivalvia</taxon>
        <taxon>Autobranchia</taxon>
        <taxon>Pteriomorphia</taxon>
        <taxon>Arcoida</taxon>
        <taxon>Arcoidea</taxon>
        <taxon>Arcidae</taxon>
        <taxon>Tegillarca</taxon>
    </lineage>
</organism>
<feature type="region of interest" description="Disordered" evidence="1">
    <location>
        <begin position="65"/>
        <end position="89"/>
    </location>
</feature>
<dbReference type="InterPro" id="IPR036866">
    <property type="entry name" value="RibonucZ/Hydroxyglut_hydro"/>
</dbReference>
<reference evidence="2 3" key="1">
    <citation type="submission" date="2022-12" db="EMBL/GenBank/DDBJ databases">
        <title>Chromosome-level genome of Tegillarca granosa.</title>
        <authorList>
            <person name="Kim J."/>
        </authorList>
    </citation>
    <scope>NUCLEOTIDE SEQUENCE [LARGE SCALE GENOMIC DNA]</scope>
    <source>
        <strain evidence="2">Teg-2019</strain>
        <tissue evidence="2">Adductor muscle</tissue>
    </source>
</reference>
<name>A0ABQ9EQ24_TEGGR</name>
<gene>
    <name evidence="2" type="ORF">KUTeg_015407</name>
</gene>
<proteinExistence type="predicted"/>
<dbReference type="EMBL" id="JARBDR010000793">
    <property type="protein sequence ID" value="KAJ8307323.1"/>
    <property type="molecule type" value="Genomic_DNA"/>
</dbReference>
<protein>
    <submittedName>
        <fullName evidence="2">Uncharacterized protein</fullName>
    </submittedName>
</protein>
<comment type="caution">
    <text evidence="2">The sequence shown here is derived from an EMBL/GenBank/DDBJ whole genome shotgun (WGS) entry which is preliminary data.</text>
</comment>
<evidence type="ECO:0000313" key="2">
    <source>
        <dbReference type="EMBL" id="KAJ8307323.1"/>
    </source>
</evidence>
<evidence type="ECO:0000313" key="3">
    <source>
        <dbReference type="Proteomes" id="UP001217089"/>
    </source>
</evidence>
<dbReference type="Proteomes" id="UP001217089">
    <property type="component" value="Unassembled WGS sequence"/>
</dbReference>
<sequence>MEITFLGTGSAYPSPTRAASCTAFRHGVWITRFTVYYQSEQPENRASGVIRPSGIEEKWEVDTTVRGGKHPNEGEGRLIEPDFNGVYSL</sequence>
<accession>A0ABQ9EQ24</accession>
<dbReference type="Gene3D" id="3.60.15.10">
    <property type="entry name" value="Ribonuclease Z/Hydroxyacylglutathione hydrolase-like"/>
    <property type="match status" value="1"/>
</dbReference>